<evidence type="ECO:0000313" key="2">
    <source>
        <dbReference type="EMBL" id="EFH44835.1"/>
    </source>
</evidence>
<organism evidence="3">
    <name type="scientific">Arabidopsis lyrata subsp. lyrata</name>
    <name type="common">Lyre-leaved rock-cress</name>
    <dbReference type="NCBI Taxonomy" id="81972"/>
    <lineage>
        <taxon>Eukaryota</taxon>
        <taxon>Viridiplantae</taxon>
        <taxon>Streptophyta</taxon>
        <taxon>Embryophyta</taxon>
        <taxon>Tracheophyta</taxon>
        <taxon>Spermatophyta</taxon>
        <taxon>Magnoliopsida</taxon>
        <taxon>eudicotyledons</taxon>
        <taxon>Gunneridae</taxon>
        <taxon>Pentapetalae</taxon>
        <taxon>rosids</taxon>
        <taxon>malvids</taxon>
        <taxon>Brassicales</taxon>
        <taxon>Brassicaceae</taxon>
        <taxon>Camelineae</taxon>
        <taxon>Arabidopsis</taxon>
    </lineage>
</organism>
<dbReference type="Gramene" id="Al_scaffold_0007_3462">
    <property type="protein sequence ID" value="Al_scaffold_0007_3462"/>
    <property type="gene ID" value="Al_scaffold_0007_3462"/>
</dbReference>
<dbReference type="Gene3D" id="3.80.10.10">
    <property type="entry name" value="Ribonuclease Inhibitor"/>
    <property type="match status" value="1"/>
</dbReference>
<reference evidence="3" key="1">
    <citation type="journal article" date="2011" name="Nat. Genet.">
        <title>The Arabidopsis lyrata genome sequence and the basis of rapid genome size change.</title>
        <authorList>
            <person name="Hu T.T."/>
            <person name="Pattyn P."/>
            <person name="Bakker E.G."/>
            <person name="Cao J."/>
            <person name="Cheng J.-F."/>
            <person name="Clark R.M."/>
            <person name="Fahlgren N."/>
            <person name="Fawcett J.A."/>
            <person name="Grimwood J."/>
            <person name="Gundlach H."/>
            <person name="Haberer G."/>
            <person name="Hollister J.D."/>
            <person name="Ossowski S."/>
            <person name="Ottilar R.P."/>
            <person name="Salamov A.A."/>
            <person name="Schneeberger K."/>
            <person name="Spannagl M."/>
            <person name="Wang X."/>
            <person name="Yang L."/>
            <person name="Nasrallah M.E."/>
            <person name="Bergelson J."/>
            <person name="Carrington J.C."/>
            <person name="Gaut B.S."/>
            <person name="Schmutz J."/>
            <person name="Mayer K.F.X."/>
            <person name="Van de Peer Y."/>
            <person name="Grigoriev I.V."/>
            <person name="Nordborg M."/>
            <person name="Weigel D."/>
            <person name="Guo Y.-L."/>
        </authorList>
    </citation>
    <scope>NUCLEOTIDE SEQUENCE [LARGE SCALE GENOMIC DNA]</scope>
    <source>
        <strain evidence="3">cv. MN47</strain>
    </source>
</reference>
<gene>
    <name evidence="2" type="ORF">ARALYDRAFT_659407</name>
</gene>
<dbReference type="Proteomes" id="UP000008694">
    <property type="component" value="Unassembled WGS sequence"/>
</dbReference>
<dbReference type="SUPFAM" id="SSF52047">
    <property type="entry name" value="RNI-like"/>
    <property type="match status" value="1"/>
</dbReference>
<dbReference type="SMART" id="SM00579">
    <property type="entry name" value="FBD"/>
    <property type="match status" value="1"/>
</dbReference>
<dbReference type="InterPro" id="IPR055411">
    <property type="entry name" value="LRR_FXL15/At3g58940/PEG3-like"/>
</dbReference>
<dbReference type="Pfam" id="PF24758">
    <property type="entry name" value="LRR_At5g56370"/>
    <property type="match status" value="1"/>
</dbReference>
<accession>D7MIR0</accession>
<dbReference type="eggNOG" id="ENOG502RRQ4">
    <property type="taxonomic scope" value="Eukaryota"/>
</dbReference>
<dbReference type="PANTHER" id="PTHR31900:SF17">
    <property type="entry name" value="FBD-LIKE DOMAIN FAMILY PROTEIN-RELATED"/>
    <property type="match status" value="1"/>
</dbReference>
<feature type="domain" description="FBD" evidence="1">
    <location>
        <begin position="293"/>
        <end position="374"/>
    </location>
</feature>
<dbReference type="STRING" id="81972.D7MIR0"/>
<protein>
    <submittedName>
        <fullName evidence="2">Predicted protein</fullName>
    </submittedName>
</protein>
<keyword evidence="3" id="KW-1185">Reference proteome</keyword>
<evidence type="ECO:0000313" key="3">
    <source>
        <dbReference type="Proteomes" id="UP000008694"/>
    </source>
</evidence>
<dbReference type="EMBL" id="GL348719">
    <property type="protein sequence ID" value="EFH44835.1"/>
    <property type="molecule type" value="Genomic_DNA"/>
</dbReference>
<dbReference type="InterPro" id="IPR032675">
    <property type="entry name" value="LRR_dom_sf"/>
</dbReference>
<sequence>MRKGSESFMLFVDGVLALQAEENAPLNRFHVKCQDVDQNWVLEWIPKVLKRGVLDIDLHMPYSPRHFRPNSVFYPLPSEIFTSKKLVRLKIHFEDAVKIDVEGDVSLPKLKTLHLDYVKLDTRMFHKLLSGCHALEELLLFNLIWEESSKPEPCLVTVSVPTLKILKFSRFENFSKVTDFKPIVLLSFDFPKLVYLEYLDTIADMYQQVSFDSLVEAKLGLCKNPKQIKDDKNNVRKLFMGICNVKTLHLTADGLRGLHHRYRKRYERYFGDENGRCMLKRMDNMRVKKDIDVCLSSSPVKVIKILNFGEEDTEFEENVADKIMQVKQFLETMPELEQVMLYYNTPEVEDVMKVFKELQKLPRVASAKCEIQIISDNLNLSMIKGTNL</sequence>
<evidence type="ECO:0000259" key="1">
    <source>
        <dbReference type="SMART" id="SM00579"/>
    </source>
</evidence>
<dbReference type="InterPro" id="IPR006566">
    <property type="entry name" value="FBD"/>
</dbReference>
<dbReference type="InterPro" id="IPR050232">
    <property type="entry name" value="FBL13/AtMIF1-like"/>
</dbReference>
<dbReference type="PANTHER" id="PTHR31900">
    <property type="entry name" value="F-BOX/RNI SUPERFAMILY PROTEIN-RELATED"/>
    <property type="match status" value="1"/>
</dbReference>
<proteinExistence type="predicted"/>
<name>D7MIR0_ARALL</name>
<dbReference type="HOGENOM" id="CLU_010721_7_4_1"/>
<dbReference type="AlphaFoldDB" id="D7MIR0"/>